<feature type="region of interest" description="Disordered" evidence="1">
    <location>
        <begin position="155"/>
        <end position="205"/>
    </location>
</feature>
<dbReference type="Proteomes" id="UP000266723">
    <property type="component" value="Unassembled WGS sequence"/>
</dbReference>
<comment type="caution">
    <text evidence="2">The sequence shown here is derived from an EMBL/GenBank/DDBJ whole genome shotgun (WGS) entry which is preliminary data.</text>
</comment>
<feature type="region of interest" description="Disordered" evidence="1">
    <location>
        <begin position="235"/>
        <end position="259"/>
    </location>
</feature>
<reference evidence="2 3" key="1">
    <citation type="journal article" date="2020" name="BMC Genomics">
        <title>Intraspecific diversification of the crop wild relative Brassica cretica Lam. using demographic model selection.</title>
        <authorList>
            <person name="Kioukis A."/>
            <person name="Michalopoulou V.A."/>
            <person name="Briers L."/>
            <person name="Pirintsos S."/>
            <person name="Studholme D.J."/>
            <person name="Pavlidis P."/>
            <person name="Sarris P.F."/>
        </authorList>
    </citation>
    <scope>NUCLEOTIDE SEQUENCE [LARGE SCALE GENOMIC DNA]</scope>
    <source>
        <strain evidence="3">cv. PFS-1207/04</strain>
    </source>
</reference>
<organism evidence="2 3">
    <name type="scientific">Brassica cretica</name>
    <name type="common">Mustard</name>
    <dbReference type="NCBI Taxonomy" id="69181"/>
    <lineage>
        <taxon>Eukaryota</taxon>
        <taxon>Viridiplantae</taxon>
        <taxon>Streptophyta</taxon>
        <taxon>Embryophyta</taxon>
        <taxon>Tracheophyta</taxon>
        <taxon>Spermatophyta</taxon>
        <taxon>Magnoliopsida</taxon>
        <taxon>eudicotyledons</taxon>
        <taxon>Gunneridae</taxon>
        <taxon>Pentapetalae</taxon>
        <taxon>rosids</taxon>
        <taxon>malvids</taxon>
        <taxon>Brassicales</taxon>
        <taxon>Brassicaceae</taxon>
        <taxon>Brassiceae</taxon>
        <taxon>Brassica</taxon>
    </lineage>
</organism>
<gene>
    <name evidence="2" type="ORF">DY000_02041503</name>
</gene>
<sequence length="494" mass="55907">MANEKFGPHLPTILDAKHFEAIYELWGVDYAVKIELPGDDETPGTVRPGYCGAYMSHFEDGSLSFPFLDFFLRDDRWREKFFVFKINPTSVSDFDFGRIPREWSDEIVKFVFFKANSALRSLLASLTFLYLFVEAFGSAPMTPELRGQIATLRRAAPVRPGKGRRNKRAREKEALPDHPYESSKAGSLERAQKDRRGPTLRDKGGCRTLQSVLPVTELLMTTSIHQCRRQAPENINLVSSNSPSPGLPPPLRASGEGTSRVDPGAHLLEVKEASSWRCSYDNEVPILDNPKRLALIWHKIRERRCELPSFGDMRERDAYDRMAVANAKAMEASNEYATLMEKQLADFLSKEEVGSHLLTIHQLQGELEAVRVTEQQRDVEIEGSKGKLAAAEMEKVALLNDLDSMKEKHTREIEGRDAAARKERDLACRSLAREYDENMKDKLHEGGFELEEELERLRDREISLDIDYGLASVSDSSLSRLELPEVSGDSVDQD</sequence>
<feature type="compositionally biased region" description="Basic and acidic residues" evidence="1">
    <location>
        <begin position="170"/>
        <end position="181"/>
    </location>
</feature>
<protein>
    <submittedName>
        <fullName evidence="2">Uncharacterized protein</fullName>
    </submittedName>
</protein>
<keyword evidence="3" id="KW-1185">Reference proteome</keyword>
<accession>A0ABQ7BD26</accession>
<dbReference type="EMBL" id="QGKV02001507">
    <property type="protein sequence ID" value="KAF3530119.1"/>
    <property type="molecule type" value="Genomic_DNA"/>
</dbReference>
<evidence type="ECO:0000313" key="2">
    <source>
        <dbReference type="EMBL" id="KAF3530119.1"/>
    </source>
</evidence>
<proteinExistence type="predicted"/>
<name>A0ABQ7BD26_BRACR</name>
<feature type="compositionally biased region" description="Basic and acidic residues" evidence="1">
    <location>
        <begin position="190"/>
        <end position="205"/>
    </location>
</feature>
<evidence type="ECO:0000313" key="3">
    <source>
        <dbReference type="Proteomes" id="UP000266723"/>
    </source>
</evidence>
<evidence type="ECO:0000256" key="1">
    <source>
        <dbReference type="SAM" id="MobiDB-lite"/>
    </source>
</evidence>